<dbReference type="Pfam" id="PF01041">
    <property type="entry name" value="DegT_DnrJ_EryC1"/>
    <property type="match status" value="1"/>
</dbReference>
<dbReference type="AlphaFoldDB" id="A0A059KIT9"/>
<comment type="similarity">
    <text evidence="1 4">Belongs to the DegT/DnrJ/EryC1 family.</text>
</comment>
<dbReference type="eggNOG" id="COG0399">
    <property type="taxonomic scope" value="Bacteria"/>
</dbReference>
<evidence type="ECO:0000313" key="6">
    <source>
        <dbReference type="Proteomes" id="UP000026714"/>
    </source>
</evidence>
<gene>
    <name evidence="5" type="ORF">X805_32890</name>
</gene>
<keyword evidence="3 4" id="KW-0663">Pyridoxal phosphate</keyword>
<dbReference type="PIRSF" id="PIRSF000390">
    <property type="entry name" value="PLP_StrS"/>
    <property type="match status" value="1"/>
</dbReference>
<proteinExistence type="inferred from homology"/>
<dbReference type="PANTHER" id="PTHR30244">
    <property type="entry name" value="TRANSAMINASE"/>
    <property type="match status" value="1"/>
</dbReference>
<protein>
    <recommendedName>
        <fullName evidence="7">DegT/DnrJ/EryC1/StrS family aminotransferase</fullName>
    </recommendedName>
</protein>
<dbReference type="STRING" id="34103.SAMN05421778_1129"/>
<dbReference type="RefSeq" id="WP_037484274.1">
    <property type="nucleotide sequence ID" value="NZ_AZRA01000099.1"/>
</dbReference>
<dbReference type="PANTHER" id="PTHR30244:SF34">
    <property type="entry name" value="DTDP-4-AMINO-4,6-DIDEOXYGALACTOSE TRANSAMINASE"/>
    <property type="match status" value="1"/>
</dbReference>
<evidence type="ECO:0000256" key="2">
    <source>
        <dbReference type="PIRSR" id="PIRSR000390-1"/>
    </source>
</evidence>
<dbReference type="InterPro" id="IPR015424">
    <property type="entry name" value="PyrdxlP-dep_Trfase"/>
</dbReference>
<comment type="caution">
    <text evidence="5">The sequence shown here is derived from an EMBL/GenBank/DDBJ whole genome shotgun (WGS) entry which is preliminary data.</text>
</comment>
<feature type="active site" description="Proton acceptor" evidence="2">
    <location>
        <position position="184"/>
    </location>
</feature>
<sequence length="370" mass="40595">MQIQRVQQVQPWIGRPETEAIEACLERNWLTEGPAAAAFRQNLGQLTGSPHISFAPNGTLGLFLALLALDLPRGSEIIIPGFTFMASASAAVFAGLKPVLIDVDPNTFAARPEAFERAITSRTSALMPVHIYGQAANAAEIAQLGRRRGLAVIEDAAQACGVRYRGQHAGTFGDVGVISFFADKSITMGEGAVVMARDPALARRISLIRNQGRESSGTFVHEMLGMNFRVTDLQCALGNAQLARLPQVRADRLRRYNLYAEALAGLPQMRLMRLDPNSDFIPFRFPLLCPRMPELREALENASIQTRSMFYPLHRQPCLQGLIDAVDLPICDTLFGEGLCLPIHQGVSDEDVRRTCSIIRHTLMQESVAC</sequence>
<evidence type="ECO:0008006" key="7">
    <source>
        <dbReference type="Google" id="ProtNLM"/>
    </source>
</evidence>
<evidence type="ECO:0000256" key="1">
    <source>
        <dbReference type="ARBA" id="ARBA00037999"/>
    </source>
</evidence>
<evidence type="ECO:0000313" key="5">
    <source>
        <dbReference type="EMBL" id="KDB51129.1"/>
    </source>
</evidence>
<dbReference type="InterPro" id="IPR015421">
    <property type="entry name" value="PyrdxlP-dep_Trfase_major"/>
</dbReference>
<accession>A0A059KIT9</accession>
<name>A0A059KIT9_9BURK</name>
<dbReference type="GO" id="GO:0008483">
    <property type="term" value="F:transaminase activity"/>
    <property type="evidence" value="ECO:0007669"/>
    <property type="project" value="TreeGrafter"/>
</dbReference>
<dbReference type="Gene3D" id="3.40.640.10">
    <property type="entry name" value="Type I PLP-dependent aspartate aminotransferase-like (Major domain)"/>
    <property type="match status" value="1"/>
</dbReference>
<dbReference type="InterPro" id="IPR000653">
    <property type="entry name" value="DegT/StrS_aminotransferase"/>
</dbReference>
<dbReference type="GO" id="GO:0030170">
    <property type="term" value="F:pyridoxal phosphate binding"/>
    <property type="evidence" value="ECO:0007669"/>
    <property type="project" value="TreeGrafter"/>
</dbReference>
<dbReference type="InterPro" id="IPR015422">
    <property type="entry name" value="PyrdxlP-dep_Trfase_small"/>
</dbReference>
<dbReference type="GO" id="GO:0000271">
    <property type="term" value="P:polysaccharide biosynthetic process"/>
    <property type="evidence" value="ECO:0007669"/>
    <property type="project" value="TreeGrafter"/>
</dbReference>
<dbReference type="Gene3D" id="3.90.1150.10">
    <property type="entry name" value="Aspartate Aminotransferase, domain 1"/>
    <property type="match status" value="1"/>
</dbReference>
<dbReference type="Proteomes" id="UP000026714">
    <property type="component" value="Unassembled WGS sequence"/>
</dbReference>
<dbReference type="EMBL" id="AZRA01000099">
    <property type="protein sequence ID" value="KDB51129.1"/>
    <property type="molecule type" value="Genomic_DNA"/>
</dbReference>
<keyword evidence="6" id="KW-1185">Reference proteome</keyword>
<evidence type="ECO:0000256" key="4">
    <source>
        <dbReference type="RuleBase" id="RU004508"/>
    </source>
</evidence>
<dbReference type="CDD" id="cd00616">
    <property type="entry name" value="AHBA_syn"/>
    <property type="match status" value="1"/>
</dbReference>
<reference evidence="5 6" key="1">
    <citation type="journal article" date="2014" name="FEMS Microbiol. Ecol.">
        <title>Sphaerotilus natans encrusted with nanoball-shaped Fe(III) oxide minerals formed by nitrate-reducing mixotrophic Fe(II) oxidation.</title>
        <authorList>
            <person name="Park S."/>
            <person name="Kim D.H."/>
            <person name="Lee J.H."/>
            <person name="Hur H.G."/>
        </authorList>
    </citation>
    <scope>NUCLEOTIDE SEQUENCE [LARGE SCALE GENOMIC DNA]</scope>
    <source>
        <strain evidence="5 6">DSM 6575</strain>
    </source>
</reference>
<organism evidence="5 6">
    <name type="scientific">Sphaerotilus natans subsp. natans DSM 6575</name>
    <dbReference type="NCBI Taxonomy" id="1286631"/>
    <lineage>
        <taxon>Bacteria</taxon>
        <taxon>Pseudomonadati</taxon>
        <taxon>Pseudomonadota</taxon>
        <taxon>Betaproteobacteria</taxon>
        <taxon>Burkholderiales</taxon>
        <taxon>Sphaerotilaceae</taxon>
        <taxon>Sphaerotilus</taxon>
    </lineage>
</organism>
<evidence type="ECO:0000256" key="3">
    <source>
        <dbReference type="PIRSR" id="PIRSR000390-2"/>
    </source>
</evidence>
<dbReference type="SUPFAM" id="SSF53383">
    <property type="entry name" value="PLP-dependent transferases"/>
    <property type="match status" value="1"/>
</dbReference>
<feature type="modified residue" description="N6-(pyridoxal phosphate)lysine" evidence="3">
    <location>
        <position position="184"/>
    </location>
</feature>